<dbReference type="EMBL" id="CP068158">
    <property type="protein sequence ID" value="QQU76458.1"/>
    <property type="molecule type" value="Genomic_DNA"/>
</dbReference>
<proteinExistence type="predicted"/>
<dbReference type="Proteomes" id="UP000595757">
    <property type="component" value="Chromosome"/>
</dbReference>
<accession>A0ABX7DDN2</accession>
<protein>
    <recommendedName>
        <fullName evidence="3">Tail fiber protein</fullName>
    </recommendedName>
</protein>
<name>A0ABX7DDN2_CORST</name>
<dbReference type="Pfam" id="PF12789">
    <property type="entry name" value="PTR"/>
    <property type="match status" value="3"/>
</dbReference>
<keyword evidence="2" id="KW-1185">Reference proteome</keyword>
<sequence>MRTLLIDIYDVTAQPITGDSITLEAPATRAAESGAVIRPYSRLVELVDGKATVEVDPGPLDIKFHNNFGRQVVINATVPDGGDPITLRELILMDIGTLDDVPGIRDALDAKADADNAVTLDAFADALADKADLLHGHALDGIIGLQDALDDKAAQGHGHALDDVRGLRDVLDAKLEAADFDDRTNQLIRIATDALVDGATEALDTLKEIAIELAKDDDPVAALVRTVAGKAEKSHTHAIGDVTGLQTALDGKASQATVDTALAGKAEKSHTHRMNDITNLPNLTSVVQPNALILRDSNGSASIADPTGDRHIANKKYVDAQVDGVMRCETIVTASTLGVTAGRLNLNSNTRFIKHSFNSSSQHQYNIPANALTTITSAGTGSVAVAAYRANGSSGRIEFGELTAAGQACTFHTLNTANIYFETTDFSGSLVITVLIPKA</sequence>
<dbReference type="RefSeq" id="WP_070420688.1">
    <property type="nucleotide sequence ID" value="NZ_CP068158.1"/>
</dbReference>
<evidence type="ECO:0000313" key="2">
    <source>
        <dbReference type="Proteomes" id="UP000595757"/>
    </source>
</evidence>
<gene>
    <name evidence="1" type="ORF">I6I72_10130</name>
</gene>
<organism evidence="1 2">
    <name type="scientific">Corynebacterium striatum</name>
    <dbReference type="NCBI Taxonomy" id="43770"/>
    <lineage>
        <taxon>Bacteria</taxon>
        <taxon>Bacillati</taxon>
        <taxon>Actinomycetota</taxon>
        <taxon>Actinomycetes</taxon>
        <taxon>Mycobacteriales</taxon>
        <taxon>Corynebacteriaceae</taxon>
        <taxon>Corynebacterium</taxon>
    </lineage>
</organism>
<evidence type="ECO:0008006" key="3">
    <source>
        <dbReference type="Google" id="ProtNLM"/>
    </source>
</evidence>
<reference evidence="1 2" key="1">
    <citation type="submission" date="2021-01" db="EMBL/GenBank/DDBJ databases">
        <title>FDA dAtabase for Regulatory Grade micrObial Sequences (FDA-ARGOS): Supporting development and validation of Infectious Disease Dx tests.</title>
        <authorList>
            <person name="Sproer C."/>
            <person name="Gronow S."/>
            <person name="Severitt S."/>
            <person name="Schroder I."/>
            <person name="Tallon L."/>
            <person name="Sadzewicz L."/>
            <person name="Zhao X."/>
            <person name="Boylan J."/>
            <person name="Ott S."/>
            <person name="Bowen H."/>
            <person name="Vavikolanu K."/>
            <person name="Mehta A."/>
            <person name="Aluvathingal J."/>
            <person name="Nadendla S."/>
            <person name="Lowell S."/>
            <person name="Myers T."/>
            <person name="Yan Y."/>
            <person name="Sichtig H."/>
        </authorList>
    </citation>
    <scope>NUCLEOTIDE SEQUENCE [LARGE SCALE GENOMIC DNA]</scope>
    <source>
        <strain evidence="1 2">FDAARGOS_1115</strain>
    </source>
</reference>
<dbReference type="GeneID" id="72412352"/>
<evidence type="ECO:0000313" key="1">
    <source>
        <dbReference type="EMBL" id="QQU76458.1"/>
    </source>
</evidence>